<evidence type="ECO:0000256" key="3">
    <source>
        <dbReference type="SAM" id="MobiDB-lite"/>
    </source>
</evidence>
<dbReference type="Proteomes" id="UP000283128">
    <property type="component" value="Unassembled WGS sequence"/>
</dbReference>
<dbReference type="GO" id="GO:0046872">
    <property type="term" value="F:metal ion binding"/>
    <property type="evidence" value="ECO:0007669"/>
    <property type="project" value="UniProtKB-KW"/>
</dbReference>
<dbReference type="GO" id="GO:0016787">
    <property type="term" value="F:hydrolase activity"/>
    <property type="evidence" value="ECO:0007669"/>
    <property type="project" value="UniProtKB-KW"/>
</dbReference>
<evidence type="ECO:0000313" key="5">
    <source>
        <dbReference type="EMBL" id="RVU23041.1"/>
    </source>
</evidence>
<feature type="compositionally biased region" description="Low complexity" evidence="3">
    <location>
        <begin position="1"/>
        <end position="16"/>
    </location>
</feature>
<reference evidence="5 6" key="1">
    <citation type="submission" date="2019-01" db="EMBL/GenBank/DDBJ databases">
        <title>Genome sequences of Streptomyces and Rhizobium isolates collected from root and soil.</title>
        <authorList>
            <person name="Chhettri S."/>
            <person name="Sevigny J.L."/>
            <person name="Sen A."/>
            <person name="Ennis N."/>
            <person name="Tisa L."/>
        </authorList>
    </citation>
    <scope>NUCLEOTIDE SEQUENCE [LARGE SCALE GENOMIC DNA]</scope>
    <source>
        <strain evidence="5 6">San01</strain>
    </source>
</reference>
<accession>A0A3S2VEW5</accession>
<keyword evidence="5" id="KW-0378">Hydrolase</keyword>
<dbReference type="InterPro" id="IPR036663">
    <property type="entry name" value="Fumarylacetoacetase_C_sf"/>
</dbReference>
<dbReference type="AlphaFoldDB" id="A0A3S2VEW5"/>
<name>A0A3S2VEW5_9ACTN</name>
<organism evidence="5 6">
    <name type="scientific">Streptomyces antnestii</name>
    <dbReference type="NCBI Taxonomy" id="2494256"/>
    <lineage>
        <taxon>Bacteria</taxon>
        <taxon>Bacillati</taxon>
        <taxon>Actinomycetota</taxon>
        <taxon>Actinomycetes</taxon>
        <taxon>Kitasatosporales</taxon>
        <taxon>Streptomycetaceae</taxon>
        <taxon>Streptomyces</taxon>
    </lineage>
</organism>
<dbReference type="Pfam" id="PF01557">
    <property type="entry name" value="FAA_hydrolase"/>
    <property type="match status" value="1"/>
</dbReference>
<proteinExistence type="inferred from homology"/>
<comment type="similarity">
    <text evidence="1">Belongs to the FAH family.</text>
</comment>
<feature type="region of interest" description="Disordered" evidence="3">
    <location>
        <begin position="1"/>
        <end position="24"/>
    </location>
</feature>
<dbReference type="GO" id="GO:0044281">
    <property type="term" value="P:small molecule metabolic process"/>
    <property type="evidence" value="ECO:0007669"/>
    <property type="project" value="UniProtKB-ARBA"/>
</dbReference>
<dbReference type="EMBL" id="RZYA01000008">
    <property type="protein sequence ID" value="RVU23041.1"/>
    <property type="molecule type" value="Genomic_DNA"/>
</dbReference>
<evidence type="ECO:0000313" key="6">
    <source>
        <dbReference type="Proteomes" id="UP000283128"/>
    </source>
</evidence>
<gene>
    <name evidence="5" type="ORF">EOT10_18400</name>
</gene>
<sequence length="305" mass="32564">MTTDPTDPTDPTDSTPPFDPADCPPDSLLRAADGQGAIHWYVRTERGLAALDATWSLGSLLALKAAELHEVIDAAPDADPGRLTLLAPLDDDTEVWACGVTYEVSRAARMEESTEAADVYARVYDAERPELFYKATGWRVSGPGGPVGVRGDSAWNVPEPELALVCAADATVVGYTICNDMSSRSIEGENPLYLPQAKMYRHSCAVGPWIRLARSVPEPRALGITATIARGGEPLWSGATSTARLRRDYEELVSYLYRAQTYPRGAVLATGTCAVPDESVSVAEGDVVEIAIEGVGRLSNPAVSV</sequence>
<evidence type="ECO:0000256" key="1">
    <source>
        <dbReference type="ARBA" id="ARBA00010211"/>
    </source>
</evidence>
<evidence type="ECO:0000259" key="4">
    <source>
        <dbReference type="Pfam" id="PF01557"/>
    </source>
</evidence>
<keyword evidence="6" id="KW-1185">Reference proteome</keyword>
<keyword evidence="2" id="KW-0479">Metal-binding</keyword>
<dbReference type="PANTHER" id="PTHR42796">
    <property type="entry name" value="FUMARYLACETOACETATE HYDROLASE DOMAIN-CONTAINING PROTEIN 2A-RELATED"/>
    <property type="match status" value="1"/>
</dbReference>
<comment type="caution">
    <text evidence="5">The sequence shown here is derived from an EMBL/GenBank/DDBJ whole genome shotgun (WGS) entry which is preliminary data.</text>
</comment>
<protein>
    <submittedName>
        <fullName evidence="5">Fumarylacetoacetate hydrolase</fullName>
    </submittedName>
</protein>
<dbReference type="InterPro" id="IPR011234">
    <property type="entry name" value="Fumarylacetoacetase-like_C"/>
</dbReference>
<feature type="domain" description="Fumarylacetoacetase-like C-terminal" evidence="4">
    <location>
        <begin position="127"/>
        <end position="301"/>
    </location>
</feature>
<dbReference type="OrthoDB" id="9779415at2"/>
<dbReference type="PANTHER" id="PTHR42796:SF7">
    <property type="entry name" value="2-DEHYDRO-3-DEOXY-D-ARABINONATE DEHYDRATASE"/>
    <property type="match status" value="1"/>
</dbReference>
<dbReference type="SUPFAM" id="SSF56529">
    <property type="entry name" value="FAH"/>
    <property type="match status" value="1"/>
</dbReference>
<dbReference type="Gene3D" id="3.90.850.10">
    <property type="entry name" value="Fumarylacetoacetase-like, C-terminal domain"/>
    <property type="match status" value="1"/>
</dbReference>
<dbReference type="RefSeq" id="WP_127829325.1">
    <property type="nucleotide sequence ID" value="NZ_RZYA01000008.1"/>
</dbReference>
<dbReference type="InterPro" id="IPR051121">
    <property type="entry name" value="FAH"/>
</dbReference>
<evidence type="ECO:0000256" key="2">
    <source>
        <dbReference type="ARBA" id="ARBA00022723"/>
    </source>
</evidence>